<gene>
    <name evidence="2" type="ORF">SMD31_14555</name>
</gene>
<evidence type="ECO:0000313" key="3">
    <source>
        <dbReference type="Proteomes" id="UP001271769"/>
    </source>
</evidence>
<name>A0ABU5E0S6_9PROT</name>
<feature type="domain" description="Lipocalin-like" evidence="1">
    <location>
        <begin position="10"/>
        <end position="145"/>
    </location>
</feature>
<evidence type="ECO:0000313" key="2">
    <source>
        <dbReference type="EMBL" id="MDY0873160.1"/>
    </source>
</evidence>
<dbReference type="Pfam" id="PF13924">
    <property type="entry name" value="Lipocalin_5"/>
    <property type="match status" value="1"/>
</dbReference>
<dbReference type="InterPro" id="IPR024311">
    <property type="entry name" value="Lipocalin-like"/>
</dbReference>
<reference evidence="2 3" key="1">
    <citation type="journal article" date="2013" name="Antonie Van Leeuwenhoek">
        <title>Dongia rigui sp. nov., isolated from freshwater of a large wetland in Korea.</title>
        <authorList>
            <person name="Baik K.S."/>
            <person name="Hwang Y.M."/>
            <person name="Choi J.S."/>
            <person name="Kwon J."/>
            <person name="Seong C.N."/>
        </authorList>
    </citation>
    <scope>NUCLEOTIDE SEQUENCE [LARGE SCALE GENOMIC DNA]</scope>
    <source>
        <strain evidence="2 3">04SU4-P</strain>
    </source>
</reference>
<dbReference type="EMBL" id="JAXCLX010000002">
    <property type="protein sequence ID" value="MDY0873160.1"/>
    <property type="molecule type" value="Genomic_DNA"/>
</dbReference>
<sequence>MARLSDTLPGTWRLLSRIDVTATGERRPEPMLGDDPEALLIYDRSGHFAAQFMRRDRSVELPDVAAAGPNNSRAVGGYDAYFGSYVIDDATSSVTQTLIGALSRESVGMVLTRQMEVMGDSLTIRLETKSADGTPVTRTLTWERVG</sequence>
<accession>A0ABU5E0S6</accession>
<comment type="caution">
    <text evidence="2">The sequence shown here is derived from an EMBL/GenBank/DDBJ whole genome shotgun (WGS) entry which is preliminary data.</text>
</comment>
<keyword evidence="3" id="KW-1185">Reference proteome</keyword>
<protein>
    <submittedName>
        <fullName evidence="2">Lipocalin-like domain-containing protein</fullName>
    </submittedName>
</protein>
<organism evidence="2 3">
    <name type="scientific">Dongia rigui</name>
    <dbReference type="NCBI Taxonomy" id="940149"/>
    <lineage>
        <taxon>Bacteria</taxon>
        <taxon>Pseudomonadati</taxon>
        <taxon>Pseudomonadota</taxon>
        <taxon>Alphaproteobacteria</taxon>
        <taxon>Rhodospirillales</taxon>
        <taxon>Dongiaceae</taxon>
        <taxon>Dongia</taxon>
    </lineage>
</organism>
<evidence type="ECO:0000259" key="1">
    <source>
        <dbReference type="Pfam" id="PF13924"/>
    </source>
</evidence>
<proteinExistence type="predicted"/>
<dbReference type="Proteomes" id="UP001271769">
    <property type="component" value="Unassembled WGS sequence"/>
</dbReference>
<dbReference type="RefSeq" id="WP_320501625.1">
    <property type="nucleotide sequence ID" value="NZ_JAXCLX010000002.1"/>
</dbReference>